<dbReference type="PANTHER" id="PTHR30486:SF15">
    <property type="entry name" value="TYPE II_IV SECRETION SYSTEM ATPASE"/>
    <property type="match status" value="1"/>
</dbReference>
<feature type="region of interest" description="Disordered" evidence="2">
    <location>
        <begin position="112"/>
        <end position="156"/>
    </location>
</feature>
<gene>
    <name evidence="4" type="ORF">FRZ44_23150</name>
</gene>
<feature type="domain" description="Bacterial type II secretion system protein E" evidence="3">
    <location>
        <begin position="224"/>
        <end position="500"/>
    </location>
</feature>
<dbReference type="Gene3D" id="3.30.450.380">
    <property type="match status" value="1"/>
</dbReference>
<evidence type="ECO:0000313" key="4">
    <source>
        <dbReference type="EMBL" id="QEX17019.1"/>
    </source>
</evidence>
<dbReference type="AlphaFoldDB" id="A0A5J6MHS5"/>
<keyword evidence="5" id="KW-1185">Reference proteome</keyword>
<dbReference type="InterPro" id="IPR027417">
    <property type="entry name" value="P-loop_NTPase"/>
</dbReference>
<accession>A0A5J6MHS5</accession>
<dbReference type="OrthoDB" id="9810761at2"/>
<organism evidence="4 5">
    <name type="scientific">Hypericibacter terrae</name>
    <dbReference type="NCBI Taxonomy" id="2602015"/>
    <lineage>
        <taxon>Bacteria</taxon>
        <taxon>Pseudomonadati</taxon>
        <taxon>Pseudomonadota</taxon>
        <taxon>Alphaproteobacteria</taxon>
        <taxon>Rhodospirillales</taxon>
        <taxon>Dongiaceae</taxon>
        <taxon>Hypericibacter</taxon>
    </lineage>
</organism>
<evidence type="ECO:0000256" key="1">
    <source>
        <dbReference type="ARBA" id="ARBA00006611"/>
    </source>
</evidence>
<feature type="compositionally biased region" description="Polar residues" evidence="2">
    <location>
        <begin position="137"/>
        <end position="146"/>
    </location>
</feature>
<proteinExistence type="inferred from homology"/>
<protein>
    <recommendedName>
        <fullName evidence="3">Bacterial type II secretion system protein E domain-containing protein</fullName>
    </recommendedName>
</protein>
<dbReference type="Pfam" id="PF00437">
    <property type="entry name" value="T2SSE"/>
    <property type="match status" value="1"/>
</dbReference>
<dbReference type="SUPFAM" id="SSF52540">
    <property type="entry name" value="P-loop containing nucleoside triphosphate hydrolases"/>
    <property type="match status" value="1"/>
</dbReference>
<dbReference type="PANTHER" id="PTHR30486">
    <property type="entry name" value="TWITCHING MOTILITY PROTEIN PILT"/>
    <property type="match status" value="1"/>
</dbReference>
<evidence type="ECO:0000256" key="2">
    <source>
        <dbReference type="SAM" id="MobiDB-lite"/>
    </source>
</evidence>
<evidence type="ECO:0000259" key="3">
    <source>
        <dbReference type="Pfam" id="PF00437"/>
    </source>
</evidence>
<dbReference type="GO" id="GO:0016887">
    <property type="term" value="F:ATP hydrolysis activity"/>
    <property type="evidence" value="ECO:0007669"/>
    <property type="project" value="InterPro"/>
</dbReference>
<name>A0A5J6MHS5_9PROT</name>
<dbReference type="KEGG" id="htq:FRZ44_23150"/>
<dbReference type="RefSeq" id="WP_151177311.1">
    <property type="nucleotide sequence ID" value="NZ_CP042906.1"/>
</dbReference>
<reference evidence="4 5" key="1">
    <citation type="submission" date="2019-08" db="EMBL/GenBank/DDBJ databases">
        <title>Hyperibacter terrae gen. nov., sp. nov. and Hyperibacter viscosus sp. nov., two new members in the family Rhodospirillaceae isolated from the rhizosphere of Hypericum perforatum.</title>
        <authorList>
            <person name="Noviana Z."/>
        </authorList>
    </citation>
    <scope>NUCLEOTIDE SEQUENCE [LARGE SCALE GENOMIC DNA]</scope>
    <source>
        <strain evidence="4 5">R5913</strain>
    </source>
</reference>
<dbReference type="CDD" id="cd01130">
    <property type="entry name" value="VirB11-like_ATPase"/>
    <property type="match status" value="1"/>
</dbReference>
<dbReference type="Proteomes" id="UP000326202">
    <property type="component" value="Chromosome"/>
</dbReference>
<dbReference type="InterPro" id="IPR001482">
    <property type="entry name" value="T2SS/T4SS_dom"/>
</dbReference>
<comment type="similarity">
    <text evidence="1">Belongs to the GSP E family.</text>
</comment>
<dbReference type="InterPro" id="IPR050921">
    <property type="entry name" value="T4SS_GSP_E_ATPase"/>
</dbReference>
<dbReference type="Gene3D" id="3.40.50.300">
    <property type="entry name" value="P-loop containing nucleotide triphosphate hydrolases"/>
    <property type="match status" value="1"/>
</dbReference>
<evidence type="ECO:0000313" key="5">
    <source>
        <dbReference type="Proteomes" id="UP000326202"/>
    </source>
</evidence>
<sequence>MAPDGARDRAAPAPRGSELIARIAQELHPVVDRFFAGRDVLTLSRQSLAIEVGQAVTTVLDGRQIPLNLLERRNLIAQLMTNLLAAAEMKAGTSLSPAAAGDVEAVVQDTLAADPGSSPRPAPAQEPTQEPQPALRPQSTAESLTPKTPERKVAGSRHIEVAKDKIQALVVERIDLAAAIKLERGELGRQVAQIAQEVLTEQKIRLNQREQRDLTELLLDDMLGLGPLEPLLADETVTDIMVNGPNQVYVERGGKLVVTDIKFRNNQHVMNVATRIVSQVGRRVDESVPLCDARLMDGSRVNIIIPPLAIDGPSISIRKFSKKGITLDVMARQKNISDALATVLKIASRAKLNILISGGTGSGKTTLLNAMSQMIDNGDRIVTIEDAAELQLQQPHVVRLETRPANLEGEGEITMRDLVKNALRMRPDRIILGEVRGSEAVDMLQAMNTGHEGSMSTIHANRPREALTRLENMVGMAGINLPAKAVRTQVSAAIDLIVQISRMRDGMRRITHVVEVVGMEGDVIITQDLFTYEFEGEEPDGKLRGQFKSSGLRPHFTPKAAYFGLDRALLEVI</sequence>
<dbReference type="EMBL" id="CP042906">
    <property type="protein sequence ID" value="QEX17019.1"/>
    <property type="molecule type" value="Genomic_DNA"/>
</dbReference>